<keyword evidence="2" id="KW-1185">Reference proteome</keyword>
<evidence type="ECO:0000313" key="1">
    <source>
        <dbReference type="EMBL" id="CAK8689350.1"/>
    </source>
</evidence>
<accession>A0ABP0GCL2</accession>
<protein>
    <submittedName>
        <fullName evidence="1">Uncharacterized protein</fullName>
    </submittedName>
</protein>
<gene>
    <name evidence="1" type="ORF">CVLEPA_LOCUS21369</name>
</gene>
<organism evidence="1 2">
    <name type="scientific">Clavelina lepadiformis</name>
    <name type="common">Light-bulb sea squirt</name>
    <name type="synonym">Ascidia lepadiformis</name>
    <dbReference type="NCBI Taxonomy" id="159417"/>
    <lineage>
        <taxon>Eukaryota</taxon>
        <taxon>Metazoa</taxon>
        <taxon>Chordata</taxon>
        <taxon>Tunicata</taxon>
        <taxon>Ascidiacea</taxon>
        <taxon>Aplousobranchia</taxon>
        <taxon>Clavelinidae</taxon>
        <taxon>Clavelina</taxon>
    </lineage>
</organism>
<sequence length="59" mass="6585">MGRRNREKSYKVFKTIAAIEVESPAYRSLSKIAPKNYNDFAAVGDIFGRYHSGSAVTTD</sequence>
<comment type="caution">
    <text evidence="1">The sequence shown here is derived from an EMBL/GenBank/DDBJ whole genome shotgun (WGS) entry which is preliminary data.</text>
</comment>
<dbReference type="Proteomes" id="UP001642483">
    <property type="component" value="Unassembled WGS sequence"/>
</dbReference>
<proteinExistence type="predicted"/>
<dbReference type="EMBL" id="CAWYQH010000108">
    <property type="protein sequence ID" value="CAK8689350.1"/>
    <property type="molecule type" value="Genomic_DNA"/>
</dbReference>
<name>A0ABP0GCL2_CLALP</name>
<evidence type="ECO:0000313" key="2">
    <source>
        <dbReference type="Proteomes" id="UP001642483"/>
    </source>
</evidence>
<reference evidence="1 2" key="1">
    <citation type="submission" date="2024-02" db="EMBL/GenBank/DDBJ databases">
        <authorList>
            <person name="Daric V."/>
            <person name="Darras S."/>
        </authorList>
    </citation>
    <scope>NUCLEOTIDE SEQUENCE [LARGE SCALE GENOMIC DNA]</scope>
</reference>